<evidence type="ECO:0000256" key="5">
    <source>
        <dbReference type="ARBA" id="ARBA00023110"/>
    </source>
</evidence>
<dbReference type="EMBL" id="CP029494">
    <property type="protein sequence ID" value="AWN22390.1"/>
    <property type="molecule type" value="Genomic_DNA"/>
</dbReference>
<dbReference type="Gene3D" id="3.10.50.40">
    <property type="match status" value="1"/>
</dbReference>
<name>A0A2Z3JGB9_9DEIO</name>
<dbReference type="PANTHER" id="PTHR47861:SF3">
    <property type="entry name" value="FKBP-TYPE PEPTIDYL-PROLYL CIS-TRANS ISOMERASE SLYD"/>
    <property type="match status" value="1"/>
</dbReference>
<proteinExistence type="inferred from homology"/>
<evidence type="ECO:0000256" key="1">
    <source>
        <dbReference type="ARBA" id="ARBA00000971"/>
    </source>
</evidence>
<comment type="similarity">
    <text evidence="3 10">Belongs to the FKBP-type PPIase family.</text>
</comment>
<comment type="catalytic activity">
    <reaction evidence="1 9 10">
        <text>[protein]-peptidylproline (omega=180) = [protein]-peptidylproline (omega=0)</text>
        <dbReference type="Rhea" id="RHEA:16237"/>
        <dbReference type="Rhea" id="RHEA-COMP:10747"/>
        <dbReference type="Rhea" id="RHEA-COMP:10748"/>
        <dbReference type="ChEBI" id="CHEBI:83833"/>
        <dbReference type="ChEBI" id="CHEBI:83834"/>
        <dbReference type="EC" id="5.2.1.8"/>
    </reaction>
</comment>
<evidence type="ECO:0000256" key="6">
    <source>
        <dbReference type="ARBA" id="ARBA00023186"/>
    </source>
</evidence>
<organism evidence="12 13">
    <name type="scientific">Deinococcus irradiatisoli</name>
    <dbReference type="NCBI Taxonomy" id="2202254"/>
    <lineage>
        <taxon>Bacteria</taxon>
        <taxon>Thermotogati</taxon>
        <taxon>Deinococcota</taxon>
        <taxon>Deinococci</taxon>
        <taxon>Deinococcales</taxon>
        <taxon>Deinococcaceae</taxon>
        <taxon>Deinococcus</taxon>
    </lineage>
</organism>
<dbReference type="GO" id="GO:0042026">
    <property type="term" value="P:protein refolding"/>
    <property type="evidence" value="ECO:0007669"/>
    <property type="project" value="UniProtKB-ARBA"/>
</dbReference>
<dbReference type="Proteomes" id="UP000245368">
    <property type="component" value="Chromosome"/>
</dbReference>
<sequence>MNISNNKVVEIEYTLTVNGEVVDQSESGDPLVYLQGHGNIIPGLEKALEGKSAGDHLQVTVQPDEGYGERDDEAVQVIAREDFDDDIEVGATYFAQAEDGSVTPFTVMSLDGDDVTVDFNPPLAGEVLNFDVTVKSVRDATAEELSHGHVHSDGEHDDEF</sequence>
<evidence type="ECO:0000256" key="10">
    <source>
        <dbReference type="RuleBase" id="RU003915"/>
    </source>
</evidence>
<feature type="domain" description="PPIase FKBP-type" evidence="11">
    <location>
        <begin position="6"/>
        <end position="103"/>
    </location>
</feature>
<dbReference type="EC" id="5.2.1.8" evidence="10"/>
<evidence type="ECO:0000256" key="7">
    <source>
        <dbReference type="ARBA" id="ARBA00023235"/>
    </source>
</evidence>
<evidence type="ECO:0000313" key="13">
    <source>
        <dbReference type="Proteomes" id="UP000245368"/>
    </source>
</evidence>
<dbReference type="AlphaFoldDB" id="A0A2Z3JGB9"/>
<evidence type="ECO:0000256" key="2">
    <source>
        <dbReference type="ARBA" id="ARBA00004496"/>
    </source>
</evidence>
<dbReference type="InterPro" id="IPR046357">
    <property type="entry name" value="PPIase_dom_sf"/>
</dbReference>
<comment type="subcellular location">
    <subcellularLocation>
        <location evidence="2">Cytoplasm</location>
    </subcellularLocation>
</comment>
<dbReference type="GO" id="GO:0005737">
    <property type="term" value="C:cytoplasm"/>
    <property type="evidence" value="ECO:0007669"/>
    <property type="project" value="UniProtKB-SubCell"/>
</dbReference>
<keyword evidence="7 9" id="KW-0413">Isomerase</keyword>
<keyword evidence="13" id="KW-1185">Reference proteome</keyword>
<evidence type="ECO:0000259" key="11">
    <source>
        <dbReference type="PROSITE" id="PS50059"/>
    </source>
</evidence>
<dbReference type="RefSeq" id="WP_109825418.1">
    <property type="nucleotide sequence ID" value="NZ_CP029494.1"/>
</dbReference>
<keyword evidence="4" id="KW-0963">Cytoplasm</keyword>
<reference evidence="12 13" key="1">
    <citation type="submission" date="2018-05" db="EMBL/GenBank/DDBJ databases">
        <title>Complete Genome Sequence of Deinococcus sp. strain 17bor-2.</title>
        <authorList>
            <person name="Srinivasan S."/>
        </authorList>
    </citation>
    <scope>NUCLEOTIDE SEQUENCE [LARGE SCALE GENOMIC DNA]</scope>
    <source>
        <strain evidence="12 13">17bor-2</strain>
    </source>
</reference>
<dbReference type="PANTHER" id="PTHR47861">
    <property type="entry name" value="FKBP-TYPE PEPTIDYL-PROLYL CIS-TRANS ISOMERASE SLYD"/>
    <property type="match status" value="1"/>
</dbReference>
<dbReference type="SUPFAM" id="SSF54534">
    <property type="entry name" value="FKBP-like"/>
    <property type="match status" value="1"/>
</dbReference>
<evidence type="ECO:0000313" key="12">
    <source>
        <dbReference type="EMBL" id="AWN22390.1"/>
    </source>
</evidence>
<gene>
    <name evidence="12" type="ORF">DKM44_03360</name>
</gene>
<dbReference type="OrthoDB" id="9808891at2"/>
<dbReference type="InterPro" id="IPR001179">
    <property type="entry name" value="PPIase_FKBP_dom"/>
</dbReference>
<comment type="function">
    <text evidence="8">Also involved in hydrogenase metallocenter assembly, probably by participating in the nickel insertion step. This function in hydrogenase biosynthesis requires chaperone activity and the presence of the metal-binding domain, but not PPIase activity.</text>
</comment>
<protein>
    <recommendedName>
        <fullName evidence="10">Peptidyl-prolyl cis-trans isomerase</fullName>
        <ecNumber evidence="10">5.2.1.8</ecNumber>
    </recommendedName>
</protein>
<accession>A0A2Z3JGB9</accession>
<keyword evidence="5 9" id="KW-0697">Rotamase</keyword>
<evidence type="ECO:0000256" key="8">
    <source>
        <dbReference type="ARBA" id="ARBA00037071"/>
    </source>
</evidence>
<keyword evidence="6" id="KW-0143">Chaperone</keyword>
<dbReference type="Pfam" id="PF00254">
    <property type="entry name" value="FKBP_C"/>
    <property type="match status" value="1"/>
</dbReference>
<dbReference type="KEGG" id="dez:DKM44_03360"/>
<dbReference type="PROSITE" id="PS50059">
    <property type="entry name" value="FKBP_PPIASE"/>
    <property type="match status" value="1"/>
</dbReference>
<evidence type="ECO:0000256" key="9">
    <source>
        <dbReference type="PROSITE-ProRule" id="PRU00277"/>
    </source>
</evidence>
<evidence type="ECO:0000256" key="4">
    <source>
        <dbReference type="ARBA" id="ARBA00022490"/>
    </source>
</evidence>
<evidence type="ECO:0000256" key="3">
    <source>
        <dbReference type="ARBA" id="ARBA00006577"/>
    </source>
</evidence>
<dbReference type="GO" id="GO:0003755">
    <property type="term" value="F:peptidyl-prolyl cis-trans isomerase activity"/>
    <property type="evidence" value="ECO:0007669"/>
    <property type="project" value="UniProtKB-UniRule"/>
</dbReference>